<feature type="non-terminal residue" evidence="10">
    <location>
        <position position="1"/>
    </location>
</feature>
<evidence type="ECO:0000313" key="10">
    <source>
        <dbReference type="EMBL" id="RKP10176.1"/>
    </source>
</evidence>
<dbReference type="PANTHER" id="PTHR24355">
    <property type="entry name" value="G PROTEIN-COUPLED RECEPTOR KINASE/RIBOSOMAL PROTEIN S6 KINASE"/>
    <property type="match status" value="1"/>
</dbReference>
<protein>
    <submittedName>
        <fullName evidence="10">Kinase C-like protein</fullName>
    </submittedName>
</protein>
<dbReference type="PROSITE" id="PS00107">
    <property type="entry name" value="PROTEIN_KINASE_ATP"/>
    <property type="match status" value="1"/>
</dbReference>
<dbReference type="GO" id="GO:0001664">
    <property type="term" value="F:G protein-coupled receptor binding"/>
    <property type="evidence" value="ECO:0007669"/>
    <property type="project" value="TreeGrafter"/>
</dbReference>
<evidence type="ECO:0000313" key="11">
    <source>
        <dbReference type="Proteomes" id="UP000271241"/>
    </source>
</evidence>
<accession>A0A4P9XVA2</accession>
<dbReference type="Proteomes" id="UP000271241">
    <property type="component" value="Unassembled WGS sequence"/>
</dbReference>
<feature type="domain" description="Protein kinase" evidence="8">
    <location>
        <begin position="4"/>
        <end position="266"/>
    </location>
</feature>
<evidence type="ECO:0000256" key="5">
    <source>
        <dbReference type="ARBA" id="ARBA00022840"/>
    </source>
</evidence>
<dbReference type="GO" id="GO:0007186">
    <property type="term" value="P:G protein-coupled receptor signaling pathway"/>
    <property type="evidence" value="ECO:0007669"/>
    <property type="project" value="TreeGrafter"/>
</dbReference>
<dbReference type="GO" id="GO:0009966">
    <property type="term" value="P:regulation of signal transduction"/>
    <property type="evidence" value="ECO:0007669"/>
    <property type="project" value="TreeGrafter"/>
</dbReference>
<dbReference type="PROSITE" id="PS00108">
    <property type="entry name" value="PROTEIN_KINASE_ST"/>
    <property type="match status" value="1"/>
</dbReference>
<dbReference type="InterPro" id="IPR017441">
    <property type="entry name" value="Protein_kinase_ATP_BS"/>
</dbReference>
<feature type="binding site" evidence="6">
    <location>
        <position position="33"/>
    </location>
    <ligand>
        <name>ATP</name>
        <dbReference type="ChEBI" id="CHEBI:30616"/>
    </ligand>
</feature>
<dbReference type="PROSITE" id="PS51285">
    <property type="entry name" value="AGC_KINASE_CTER"/>
    <property type="match status" value="1"/>
</dbReference>
<keyword evidence="11" id="KW-1185">Reference proteome</keyword>
<dbReference type="Gene3D" id="3.30.200.20">
    <property type="entry name" value="Phosphorylase Kinase, domain 1"/>
    <property type="match status" value="1"/>
</dbReference>
<dbReference type="GO" id="GO:0005524">
    <property type="term" value="F:ATP binding"/>
    <property type="evidence" value="ECO:0007669"/>
    <property type="project" value="UniProtKB-UniRule"/>
</dbReference>
<comment type="similarity">
    <text evidence="7">Belongs to the protein kinase superfamily.</text>
</comment>
<keyword evidence="2" id="KW-0808">Transferase</keyword>
<feature type="non-terminal residue" evidence="10">
    <location>
        <position position="339"/>
    </location>
</feature>
<dbReference type="STRING" id="78915.A0A4P9XVA2"/>
<evidence type="ECO:0000259" key="9">
    <source>
        <dbReference type="PROSITE" id="PS51285"/>
    </source>
</evidence>
<dbReference type="InterPro" id="IPR000719">
    <property type="entry name" value="Prot_kinase_dom"/>
</dbReference>
<evidence type="ECO:0000256" key="6">
    <source>
        <dbReference type="PROSITE-ProRule" id="PRU10141"/>
    </source>
</evidence>
<sequence length="339" mass="39994">LMHFHLLRSVGRGSFGKVRIVERKDTKQVYALKYISKKECIRMDALRNVFRERNILESIDHPYVVNLRFSFQDDDYMYMVTDLMLGGDLRFHLLRKPYVEEDEARHWIAELACGISYLHSKGIMHRDIKPDNVLLDEKGHVHLTDFNIATQFNDGRRLTSESGTYVYMAPEMFTGQGYTQAVDWWALGVVLYEAMYGRRPFDAPNNEALKRAIRKDKISFPSIGRKDRALSVDCIETMMMLLERDTERRLCCGPSGWLELRRVRWLESIDWKQLERKALPPAFVPDSERANFDVAYDLEELLMEQEPLEARPRRKTDLAQMSKEMQMIEKRFKTFDYLL</sequence>
<organism evidence="10 11">
    <name type="scientific">Thamnocephalis sphaerospora</name>
    <dbReference type="NCBI Taxonomy" id="78915"/>
    <lineage>
        <taxon>Eukaryota</taxon>
        <taxon>Fungi</taxon>
        <taxon>Fungi incertae sedis</taxon>
        <taxon>Zoopagomycota</taxon>
        <taxon>Zoopagomycotina</taxon>
        <taxon>Zoopagomycetes</taxon>
        <taxon>Zoopagales</taxon>
        <taxon>Sigmoideomycetaceae</taxon>
        <taxon>Thamnocephalis</taxon>
    </lineage>
</organism>
<evidence type="ECO:0000259" key="8">
    <source>
        <dbReference type="PROSITE" id="PS50011"/>
    </source>
</evidence>
<keyword evidence="1 7" id="KW-0723">Serine/threonine-protein kinase</keyword>
<dbReference type="GO" id="GO:0004703">
    <property type="term" value="F:G protein-coupled receptor kinase activity"/>
    <property type="evidence" value="ECO:0007669"/>
    <property type="project" value="TreeGrafter"/>
</dbReference>
<dbReference type="SUPFAM" id="SSF56112">
    <property type="entry name" value="Protein kinase-like (PK-like)"/>
    <property type="match status" value="1"/>
</dbReference>
<dbReference type="FunFam" id="3.30.200.20:FF:000354">
    <property type="entry name" value="AGC/YANK protein kinase"/>
    <property type="match status" value="1"/>
</dbReference>
<evidence type="ECO:0000256" key="7">
    <source>
        <dbReference type="RuleBase" id="RU000304"/>
    </source>
</evidence>
<evidence type="ECO:0000256" key="3">
    <source>
        <dbReference type="ARBA" id="ARBA00022741"/>
    </source>
</evidence>
<evidence type="ECO:0000256" key="1">
    <source>
        <dbReference type="ARBA" id="ARBA00022527"/>
    </source>
</evidence>
<dbReference type="Gene3D" id="1.10.510.10">
    <property type="entry name" value="Transferase(Phosphotransferase) domain 1"/>
    <property type="match status" value="1"/>
</dbReference>
<gene>
    <name evidence="10" type="ORF">THASP1DRAFT_11477</name>
</gene>
<proteinExistence type="inferred from homology"/>
<keyword evidence="3 6" id="KW-0547">Nucleotide-binding</keyword>
<dbReference type="InterPro" id="IPR008271">
    <property type="entry name" value="Ser/Thr_kinase_AS"/>
</dbReference>
<dbReference type="SMART" id="SM00220">
    <property type="entry name" value="S_TKc"/>
    <property type="match status" value="1"/>
</dbReference>
<dbReference type="InterPro" id="IPR011009">
    <property type="entry name" value="Kinase-like_dom_sf"/>
</dbReference>
<evidence type="ECO:0000256" key="4">
    <source>
        <dbReference type="ARBA" id="ARBA00022777"/>
    </source>
</evidence>
<feature type="domain" description="AGC-kinase C-terminal" evidence="9">
    <location>
        <begin position="267"/>
        <end position="339"/>
    </location>
</feature>
<dbReference type="Pfam" id="PF00069">
    <property type="entry name" value="Pkinase"/>
    <property type="match status" value="1"/>
</dbReference>
<dbReference type="EMBL" id="KZ992466">
    <property type="protein sequence ID" value="RKP10176.1"/>
    <property type="molecule type" value="Genomic_DNA"/>
</dbReference>
<evidence type="ECO:0000256" key="2">
    <source>
        <dbReference type="ARBA" id="ARBA00022679"/>
    </source>
</evidence>
<keyword evidence="4 10" id="KW-0418">Kinase</keyword>
<dbReference type="InterPro" id="IPR000961">
    <property type="entry name" value="AGC-kinase_C"/>
</dbReference>
<dbReference type="PANTHER" id="PTHR24355:SF30">
    <property type="entry name" value="SERINE_THREONINE-PROTEIN KINASE 32B ISOFORM X1"/>
    <property type="match status" value="1"/>
</dbReference>
<name>A0A4P9XVA2_9FUNG</name>
<dbReference type="PROSITE" id="PS50011">
    <property type="entry name" value="PROTEIN_KINASE_DOM"/>
    <property type="match status" value="1"/>
</dbReference>
<dbReference type="AlphaFoldDB" id="A0A4P9XVA2"/>
<dbReference type="OrthoDB" id="354826at2759"/>
<reference evidence="11" key="1">
    <citation type="journal article" date="2018" name="Nat. Microbiol.">
        <title>Leveraging single-cell genomics to expand the fungal tree of life.</title>
        <authorList>
            <person name="Ahrendt S.R."/>
            <person name="Quandt C.A."/>
            <person name="Ciobanu D."/>
            <person name="Clum A."/>
            <person name="Salamov A."/>
            <person name="Andreopoulos B."/>
            <person name="Cheng J.F."/>
            <person name="Woyke T."/>
            <person name="Pelin A."/>
            <person name="Henrissat B."/>
            <person name="Reynolds N.K."/>
            <person name="Benny G.L."/>
            <person name="Smith M.E."/>
            <person name="James T.Y."/>
            <person name="Grigoriev I.V."/>
        </authorList>
    </citation>
    <scope>NUCLEOTIDE SEQUENCE [LARGE SCALE GENOMIC DNA]</scope>
    <source>
        <strain evidence="11">RSA 1356</strain>
    </source>
</reference>
<dbReference type="FunFam" id="1.10.510.10:FF:000469">
    <property type="entry name" value="Serine/threonine-protein kinase 32B"/>
    <property type="match status" value="1"/>
</dbReference>
<keyword evidence="5 6" id="KW-0067">ATP-binding</keyword>